<dbReference type="PANTHER" id="PTHR31973:SF187">
    <property type="entry name" value="MUTATOR TRANSPOSASE MUDRA PROTEIN"/>
    <property type="match status" value="1"/>
</dbReference>
<name>A0A9R1UJ23_LACSA</name>
<dbReference type="Proteomes" id="UP000235145">
    <property type="component" value="Unassembled WGS sequence"/>
</dbReference>
<dbReference type="EMBL" id="NBSK02000009">
    <property type="protein sequence ID" value="KAJ0187938.1"/>
    <property type="molecule type" value="Genomic_DNA"/>
</dbReference>
<keyword evidence="2" id="KW-1185">Reference proteome</keyword>
<evidence type="ECO:0000313" key="1">
    <source>
        <dbReference type="EMBL" id="KAJ0187938.1"/>
    </source>
</evidence>
<dbReference type="AlphaFoldDB" id="A0A9R1UJ23"/>
<dbReference type="PANTHER" id="PTHR31973">
    <property type="entry name" value="POLYPROTEIN, PUTATIVE-RELATED"/>
    <property type="match status" value="1"/>
</dbReference>
<comment type="caution">
    <text evidence="1">The sequence shown here is derived from an EMBL/GenBank/DDBJ whole genome shotgun (WGS) entry which is preliminary data.</text>
</comment>
<reference evidence="1 2" key="1">
    <citation type="journal article" date="2017" name="Nat. Commun.">
        <title>Genome assembly with in vitro proximity ligation data and whole-genome triplication in lettuce.</title>
        <authorList>
            <person name="Reyes-Chin-Wo S."/>
            <person name="Wang Z."/>
            <person name="Yang X."/>
            <person name="Kozik A."/>
            <person name="Arikit S."/>
            <person name="Song C."/>
            <person name="Xia L."/>
            <person name="Froenicke L."/>
            <person name="Lavelle D.O."/>
            <person name="Truco M.J."/>
            <person name="Xia R."/>
            <person name="Zhu S."/>
            <person name="Xu C."/>
            <person name="Xu H."/>
            <person name="Xu X."/>
            <person name="Cox K."/>
            <person name="Korf I."/>
            <person name="Meyers B.C."/>
            <person name="Michelmore R.W."/>
        </authorList>
    </citation>
    <scope>NUCLEOTIDE SEQUENCE [LARGE SCALE GENOMIC DNA]</scope>
    <source>
        <strain evidence="2">cv. Salinas</strain>
        <tissue evidence="1">Seedlings</tissue>
    </source>
</reference>
<sequence length="180" mass="20059">MSLIEGRLSDHYVKVWDCGGELLRSNRGRDANNQVYPIAWAVVDIENKLNWKWFLELITSDLELDGGSGNRGQMGESSNGPQFEVKPDVVYEGNGIDISNMDIIVNSILNLRSANYSDAEIMSALRINESQLKEFGSVNVESNVQSESVSQHPIHEIQEETQIVPVIEEEGNGGTQSEYD</sequence>
<protein>
    <recommendedName>
        <fullName evidence="3">MULE transposase domain-containing protein</fullName>
    </recommendedName>
</protein>
<accession>A0A9R1UJ23</accession>
<evidence type="ECO:0000313" key="2">
    <source>
        <dbReference type="Proteomes" id="UP000235145"/>
    </source>
</evidence>
<proteinExistence type="predicted"/>
<evidence type="ECO:0008006" key="3">
    <source>
        <dbReference type="Google" id="ProtNLM"/>
    </source>
</evidence>
<organism evidence="1 2">
    <name type="scientific">Lactuca sativa</name>
    <name type="common">Garden lettuce</name>
    <dbReference type="NCBI Taxonomy" id="4236"/>
    <lineage>
        <taxon>Eukaryota</taxon>
        <taxon>Viridiplantae</taxon>
        <taxon>Streptophyta</taxon>
        <taxon>Embryophyta</taxon>
        <taxon>Tracheophyta</taxon>
        <taxon>Spermatophyta</taxon>
        <taxon>Magnoliopsida</taxon>
        <taxon>eudicotyledons</taxon>
        <taxon>Gunneridae</taxon>
        <taxon>Pentapetalae</taxon>
        <taxon>asterids</taxon>
        <taxon>campanulids</taxon>
        <taxon>Asterales</taxon>
        <taxon>Asteraceae</taxon>
        <taxon>Cichorioideae</taxon>
        <taxon>Cichorieae</taxon>
        <taxon>Lactucinae</taxon>
        <taxon>Lactuca</taxon>
    </lineage>
</organism>
<gene>
    <name evidence="1" type="ORF">LSAT_V11C900455230</name>
</gene>